<evidence type="ECO:0000256" key="2">
    <source>
        <dbReference type="SAM" id="Phobius"/>
    </source>
</evidence>
<dbReference type="Proteomes" id="UP000244811">
    <property type="component" value="Chromosome 4"/>
</dbReference>
<keyword evidence="2" id="KW-1133">Transmembrane helix</keyword>
<name>A0A976QU11_THEOR</name>
<organism evidence="3 4">
    <name type="scientific">Theileria orientalis</name>
    <dbReference type="NCBI Taxonomy" id="68886"/>
    <lineage>
        <taxon>Eukaryota</taxon>
        <taxon>Sar</taxon>
        <taxon>Alveolata</taxon>
        <taxon>Apicomplexa</taxon>
        <taxon>Aconoidasida</taxon>
        <taxon>Piroplasmida</taxon>
        <taxon>Theileriidae</taxon>
        <taxon>Theileria</taxon>
    </lineage>
</organism>
<evidence type="ECO:0000256" key="1">
    <source>
        <dbReference type="SAM" id="MobiDB-lite"/>
    </source>
</evidence>
<dbReference type="AlphaFoldDB" id="A0A976QU11"/>
<accession>A0A976QU11</accession>
<sequence>MNWKNFGYACCLSCGFNFFLFQVLFLHLKFGQTSVEVAPENIPTASSACMTCGIINLIIVLLSLCYIRGIIKFNPLHYVMRILNMAGRHGPATGANRYRRFTDSFNDSVPIPNSPSDHEKVTAATSGFSQANLSEPGLPDKYHSSSQNFASSPRSVMTSPPPPPARQSSTNVNRSPVSLQNTEPNTQEKKPHFEMIDLN</sequence>
<keyword evidence="2" id="KW-0472">Membrane</keyword>
<proteinExistence type="predicted"/>
<feature type="transmembrane region" description="Helical" evidence="2">
    <location>
        <begin position="45"/>
        <end position="67"/>
    </location>
</feature>
<evidence type="ECO:0000313" key="4">
    <source>
        <dbReference type="Proteomes" id="UP000244811"/>
    </source>
</evidence>
<keyword evidence="2" id="KW-0812">Transmembrane</keyword>
<feature type="transmembrane region" description="Helical" evidence="2">
    <location>
        <begin position="7"/>
        <end position="25"/>
    </location>
</feature>
<dbReference type="EMBL" id="CP056072">
    <property type="protein sequence ID" value="UKK02785.2"/>
    <property type="molecule type" value="Genomic_DNA"/>
</dbReference>
<gene>
    <name evidence="3" type="ORF">MACK_002882</name>
</gene>
<evidence type="ECO:0000313" key="3">
    <source>
        <dbReference type="EMBL" id="UKK02785.2"/>
    </source>
</evidence>
<reference evidence="3" key="1">
    <citation type="submission" date="2022-07" db="EMBL/GenBank/DDBJ databases">
        <title>Evaluation of T. orientalis genome assembly methods using nanopore sequencing and analysis of variation between genomes.</title>
        <authorList>
            <person name="Yam J."/>
            <person name="Micallef M.L."/>
            <person name="Liu M."/>
            <person name="Djordjevic S.P."/>
            <person name="Bogema D.R."/>
            <person name="Jenkins C."/>
        </authorList>
    </citation>
    <scope>NUCLEOTIDE SEQUENCE</scope>
    <source>
        <strain evidence="3">Goon Nure</strain>
    </source>
</reference>
<protein>
    <submittedName>
        <fullName evidence="3">Sybindin</fullName>
    </submittedName>
</protein>
<feature type="compositionally biased region" description="Basic and acidic residues" evidence="1">
    <location>
        <begin position="186"/>
        <end position="199"/>
    </location>
</feature>
<feature type="region of interest" description="Disordered" evidence="1">
    <location>
        <begin position="130"/>
        <end position="199"/>
    </location>
</feature>
<feature type="compositionally biased region" description="Polar residues" evidence="1">
    <location>
        <begin position="166"/>
        <end position="185"/>
    </location>
</feature>